<reference evidence="2 3" key="1">
    <citation type="submission" date="2009-11" db="EMBL/GenBank/DDBJ databases">
        <title>Annotation of Allomyces macrogynus ATCC 38327.</title>
        <authorList>
            <consortium name="The Broad Institute Genome Sequencing Platform"/>
            <person name="Russ C."/>
            <person name="Cuomo C."/>
            <person name="Burger G."/>
            <person name="Gray M.W."/>
            <person name="Holland P.W.H."/>
            <person name="King N."/>
            <person name="Lang F.B.F."/>
            <person name="Roger A.J."/>
            <person name="Ruiz-Trillo I."/>
            <person name="Young S.K."/>
            <person name="Zeng Q."/>
            <person name="Gargeya S."/>
            <person name="Fitzgerald M."/>
            <person name="Haas B."/>
            <person name="Abouelleil A."/>
            <person name="Alvarado L."/>
            <person name="Arachchi H.M."/>
            <person name="Berlin A."/>
            <person name="Chapman S.B."/>
            <person name="Gearin G."/>
            <person name="Goldberg J."/>
            <person name="Griggs A."/>
            <person name="Gujja S."/>
            <person name="Hansen M."/>
            <person name="Heiman D."/>
            <person name="Howarth C."/>
            <person name="Larimer J."/>
            <person name="Lui A."/>
            <person name="MacDonald P.J.P."/>
            <person name="McCowen C."/>
            <person name="Montmayeur A."/>
            <person name="Murphy C."/>
            <person name="Neiman D."/>
            <person name="Pearson M."/>
            <person name="Priest M."/>
            <person name="Roberts A."/>
            <person name="Saif S."/>
            <person name="Shea T."/>
            <person name="Sisk P."/>
            <person name="Stolte C."/>
            <person name="Sykes S."/>
            <person name="Wortman J."/>
            <person name="Nusbaum C."/>
            <person name="Birren B."/>
        </authorList>
    </citation>
    <scope>NUCLEOTIDE SEQUENCE [LARGE SCALE GENOMIC DNA]</scope>
    <source>
        <strain evidence="2 3">ATCC 38327</strain>
    </source>
</reference>
<sequence length="150" mass="16872">MSTARRTSWPRAPRARISLRPPAGRPSASSTPTGSKGVLQDDTLPQYTHFRDPTELPRPVVGATPIPPSAIDRIVRAAREHQARVQECEQRALESLLDAQGHLAGEPVEERRANEKLQVSLRNQWQELRKLGRTDARRWSSRGSLRTRIS</sequence>
<evidence type="ECO:0000256" key="1">
    <source>
        <dbReference type="SAM" id="MobiDB-lite"/>
    </source>
</evidence>
<dbReference type="VEuPathDB" id="FungiDB:AMAG_11240"/>
<protein>
    <submittedName>
        <fullName evidence="2">Uncharacterized protein</fullName>
    </submittedName>
</protein>
<evidence type="ECO:0000313" key="2">
    <source>
        <dbReference type="EMBL" id="KNE66743.1"/>
    </source>
</evidence>
<dbReference type="AlphaFoldDB" id="A0A0L0SVX4"/>
<dbReference type="EMBL" id="GG745351">
    <property type="protein sequence ID" value="KNE66743.1"/>
    <property type="molecule type" value="Genomic_DNA"/>
</dbReference>
<dbReference type="Proteomes" id="UP000054350">
    <property type="component" value="Unassembled WGS sequence"/>
</dbReference>
<accession>A0A0L0SVX4</accession>
<reference evidence="3" key="2">
    <citation type="submission" date="2009-11" db="EMBL/GenBank/DDBJ databases">
        <title>The Genome Sequence of Allomyces macrogynus strain ATCC 38327.</title>
        <authorList>
            <consortium name="The Broad Institute Genome Sequencing Platform"/>
            <person name="Russ C."/>
            <person name="Cuomo C."/>
            <person name="Shea T."/>
            <person name="Young S.K."/>
            <person name="Zeng Q."/>
            <person name="Koehrsen M."/>
            <person name="Haas B."/>
            <person name="Borodovsky M."/>
            <person name="Guigo R."/>
            <person name="Alvarado L."/>
            <person name="Berlin A."/>
            <person name="Borenstein D."/>
            <person name="Chen Z."/>
            <person name="Engels R."/>
            <person name="Freedman E."/>
            <person name="Gellesch M."/>
            <person name="Goldberg J."/>
            <person name="Griggs A."/>
            <person name="Gujja S."/>
            <person name="Heiman D."/>
            <person name="Hepburn T."/>
            <person name="Howarth C."/>
            <person name="Jen D."/>
            <person name="Larson L."/>
            <person name="Lewis B."/>
            <person name="Mehta T."/>
            <person name="Park D."/>
            <person name="Pearson M."/>
            <person name="Roberts A."/>
            <person name="Saif S."/>
            <person name="Shenoy N."/>
            <person name="Sisk P."/>
            <person name="Stolte C."/>
            <person name="Sykes S."/>
            <person name="Walk T."/>
            <person name="White J."/>
            <person name="Yandava C."/>
            <person name="Burger G."/>
            <person name="Gray M.W."/>
            <person name="Holland P.W.H."/>
            <person name="King N."/>
            <person name="Lang F.B.F."/>
            <person name="Roger A.J."/>
            <person name="Ruiz-Trillo I."/>
            <person name="Lander E."/>
            <person name="Nusbaum C."/>
        </authorList>
    </citation>
    <scope>NUCLEOTIDE SEQUENCE [LARGE SCALE GENOMIC DNA]</scope>
    <source>
        <strain evidence="3">ATCC 38327</strain>
    </source>
</reference>
<proteinExistence type="predicted"/>
<feature type="region of interest" description="Disordered" evidence="1">
    <location>
        <begin position="1"/>
        <end position="67"/>
    </location>
</feature>
<gene>
    <name evidence="2" type="ORF">AMAG_11240</name>
</gene>
<keyword evidence="3" id="KW-1185">Reference proteome</keyword>
<organism evidence="2 3">
    <name type="scientific">Allomyces macrogynus (strain ATCC 38327)</name>
    <name type="common">Allomyces javanicus var. macrogynus</name>
    <dbReference type="NCBI Taxonomy" id="578462"/>
    <lineage>
        <taxon>Eukaryota</taxon>
        <taxon>Fungi</taxon>
        <taxon>Fungi incertae sedis</taxon>
        <taxon>Blastocladiomycota</taxon>
        <taxon>Blastocladiomycetes</taxon>
        <taxon>Blastocladiales</taxon>
        <taxon>Blastocladiaceae</taxon>
        <taxon>Allomyces</taxon>
    </lineage>
</organism>
<name>A0A0L0SVX4_ALLM3</name>
<evidence type="ECO:0000313" key="3">
    <source>
        <dbReference type="Proteomes" id="UP000054350"/>
    </source>
</evidence>